<organism evidence="4 5">
    <name type="scientific">Phaeomoniella chlamydospora</name>
    <name type="common">Phaeoacremonium chlamydosporum</name>
    <dbReference type="NCBI Taxonomy" id="158046"/>
    <lineage>
        <taxon>Eukaryota</taxon>
        <taxon>Fungi</taxon>
        <taxon>Dikarya</taxon>
        <taxon>Ascomycota</taxon>
        <taxon>Pezizomycotina</taxon>
        <taxon>Eurotiomycetes</taxon>
        <taxon>Chaetothyriomycetidae</taxon>
        <taxon>Phaeomoniellales</taxon>
        <taxon>Phaeomoniellaceae</taxon>
        <taxon>Phaeomoniella</taxon>
    </lineage>
</organism>
<dbReference type="EMBL" id="LCWF01000033">
    <property type="protein sequence ID" value="KKY26910.1"/>
    <property type="molecule type" value="Genomic_DNA"/>
</dbReference>
<feature type="region of interest" description="Disordered" evidence="3">
    <location>
        <begin position="284"/>
        <end position="313"/>
    </location>
</feature>
<dbReference type="GO" id="GO:1990745">
    <property type="term" value="C:EARP complex"/>
    <property type="evidence" value="ECO:0007669"/>
    <property type="project" value="TreeGrafter"/>
</dbReference>
<evidence type="ECO:0000256" key="3">
    <source>
        <dbReference type="SAM" id="MobiDB-lite"/>
    </source>
</evidence>
<keyword evidence="2" id="KW-0653">Protein transport</keyword>
<comment type="subcellular location">
    <subcellularLocation>
        <location evidence="2">Golgi apparatus</location>
        <location evidence="2">trans-Golgi network</location>
    </subcellularLocation>
</comment>
<dbReference type="GO" id="GO:0006869">
    <property type="term" value="P:lipid transport"/>
    <property type="evidence" value="ECO:0007669"/>
    <property type="project" value="UniProtKB-UniRule"/>
</dbReference>
<dbReference type="GO" id="GO:0005829">
    <property type="term" value="C:cytosol"/>
    <property type="evidence" value="ECO:0007669"/>
    <property type="project" value="GOC"/>
</dbReference>
<protein>
    <recommendedName>
        <fullName evidence="2">Vacuolar protein sorting-associated protein 51 homolog</fullName>
    </recommendedName>
</protein>
<sequence length="313" mass="35160">MSNRYSSPVRSPLDSPASSVRPSLDIPNRPNARRVSPSPNPQSGVRRNRIALRDYYNIATTASPTNQTNNRTNAKSPSRTASISSTTSTLTTTTTTLNPTDAPVLPLLDSPGFNPNTYVSSLLSNSSLTNILRAESTLVSEIKTLDGERKALVYDNYSKLIRATETIGMLQKGMDEQTGKGGGKKAKDAVEIVAALAGEIQELGKERKRDRDRRELRRREREKETVRWVLGAPKRWQGLLDVGDEDSGEMIREEWKDIEELFEAWKGAKGVEDVRNACEDILRRLNTKHDDDDEEEEEKEEKKKEDEEYNGHD</sequence>
<dbReference type="GO" id="GO:0032456">
    <property type="term" value="P:endocytic recycling"/>
    <property type="evidence" value="ECO:0007669"/>
    <property type="project" value="TreeGrafter"/>
</dbReference>
<comment type="function">
    <text evidence="2">Acts as component of the GARP complex that is involved in retrograde transport from early and late endosomes to the trans-Golgi network (TGN).</text>
</comment>
<evidence type="ECO:0000313" key="4">
    <source>
        <dbReference type="EMBL" id="KKY26910.1"/>
    </source>
</evidence>
<comment type="subunit">
    <text evidence="2">Component of the Golgi-associated retrograde protein (GARP) complex.</text>
</comment>
<evidence type="ECO:0000313" key="5">
    <source>
        <dbReference type="Proteomes" id="UP000053317"/>
    </source>
</evidence>
<dbReference type="Pfam" id="PF08700">
    <property type="entry name" value="VPS51_Exo84_N"/>
    <property type="match status" value="1"/>
</dbReference>
<reference evidence="4 5" key="1">
    <citation type="submission" date="2015-05" db="EMBL/GenBank/DDBJ databases">
        <title>Distinctive expansion of gene families associated with plant cell wall degradation and secondary metabolism in the genomes of grapevine trunk pathogens.</title>
        <authorList>
            <person name="Lawrence D.P."/>
            <person name="Travadon R."/>
            <person name="Rolshausen P.E."/>
            <person name="Baumgartner K."/>
        </authorList>
    </citation>
    <scope>NUCLEOTIDE SEQUENCE [LARGE SCALE GENOMIC DNA]</scope>
    <source>
        <strain evidence="4">UCRPC4</strain>
    </source>
</reference>
<evidence type="ECO:0000256" key="2">
    <source>
        <dbReference type="RuleBase" id="RU368010"/>
    </source>
</evidence>
<dbReference type="PANTHER" id="PTHR15954:SF4">
    <property type="entry name" value="VACUOLAR PROTEIN SORTING-ASSOCIATED PROTEIN 51 HOMOLOG"/>
    <property type="match status" value="1"/>
</dbReference>
<dbReference type="GO" id="GO:0000938">
    <property type="term" value="C:GARP complex"/>
    <property type="evidence" value="ECO:0007669"/>
    <property type="project" value="UniProtKB-UniRule"/>
</dbReference>
<dbReference type="InterPro" id="IPR014812">
    <property type="entry name" value="Vps51"/>
</dbReference>
<feature type="region of interest" description="Disordered" evidence="3">
    <location>
        <begin position="1"/>
        <end position="98"/>
    </location>
</feature>
<gene>
    <name evidence="4" type="ORF">UCRPC4_g01376</name>
</gene>
<dbReference type="PANTHER" id="PTHR15954">
    <property type="entry name" value="VACUOLAR PROTEIN SORTING-ASSOCIATED PROTEIN 51 HOMOLOG"/>
    <property type="match status" value="1"/>
</dbReference>
<accession>A0A0G2HEM1</accession>
<dbReference type="GO" id="GO:0007030">
    <property type="term" value="P:Golgi organization"/>
    <property type="evidence" value="ECO:0007669"/>
    <property type="project" value="UniProtKB-UniRule"/>
</dbReference>
<dbReference type="OrthoDB" id="203678at2759"/>
<dbReference type="GO" id="GO:0042147">
    <property type="term" value="P:retrograde transport, endosome to Golgi"/>
    <property type="evidence" value="ECO:0007669"/>
    <property type="project" value="UniProtKB-UniRule"/>
</dbReference>
<comment type="similarity">
    <text evidence="1 2">Belongs to the VPS51 family.</text>
</comment>
<proteinExistence type="inferred from homology"/>
<dbReference type="GO" id="GO:0015031">
    <property type="term" value="P:protein transport"/>
    <property type="evidence" value="ECO:0007669"/>
    <property type="project" value="UniProtKB-UniRule"/>
</dbReference>
<dbReference type="GO" id="GO:0048193">
    <property type="term" value="P:Golgi vesicle transport"/>
    <property type="evidence" value="ECO:0007669"/>
    <property type="project" value="TreeGrafter"/>
</dbReference>
<dbReference type="AlphaFoldDB" id="A0A0G2HEM1"/>
<dbReference type="GO" id="GO:0016020">
    <property type="term" value="C:membrane"/>
    <property type="evidence" value="ECO:0007669"/>
    <property type="project" value="TreeGrafter"/>
</dbReference>
<keyword evidence="2" id="KW-0445">Lipid transport</keyword>
<name>A0A0G2HEM1_PHACM</name>
<reference evidence="4 5" key="2">
    <citation type="submission" date="2015-05" db="EMBL/GenBank/DDBJ databases">
        <authorList>
            <person name="Morales-Cruz A."/>
            <person name="Amrine K.C."/>
            <person name="Cantu D."/>
        </authorList>
    </citation>
    <scope>NUCLEOTIDE SEQUENCE [LARGE SCALE GENOMIC DNA]</scope>
    <source>
        <strain evidence="4">UCRPC4</strain>
    </source>
</reference>
<comment type="caution">
    <text evidence="4">The sequence shown here is derived from an EMBL/GenBank/DDBJ whole genome shotgun (WGS) entry which is preliminary data.</text>
</comment>
<keyword evidence="5" id="KW-1185">Reference proteome</keyword>
<evidence type="ECO:0000256" key="1">
    <source>
        <dbReference type="ARBA" id="ARBA00006080"/>
    </source>
</evidence>
<keyword evidence="2" id="KW-0813">Transport</keyword>
<feature type="compositionally biased region" description="Basic and acidic residues" evidence="3">
    <location>
        <begin position="300"/>
        <end position="313"/>
    </location>
</feature>
<dbReference type="Proteomes" id="UP000053317">
    <property type="component" value="Unassembled WGS sequence"/>
</dbReference>
<keyword evidence="2" id="KW-0333">Golgi apparatus</keyword>
<feature type="compositionally biased region" description="Polar residues" evidence="3">
    <location>
        <begin position="58"/>
        <end position="75"/>
    </location>
</feature>
<feature type="compositionally biased region" description="Low complexity" evidence="3">
    <location>
        <begin position="76"/>
        <end position="96"/>
    </location>
</feature>